<accession>A0AAW1KK71</accession>
<keyword evidence="2" id="KW-1185">Reference proteome</keyword>
<dbReference type="Proteomes" id="UP001458880">
    <property type="component" value="Unassembled WGS sequence"/>
</dbReference>
<proteinExistence type="predicted"/>
<gene>
    <name evidence="1" type="ORF">QE152_g22516</name>
</gene>
<reference evidence="1 2" key="1">
    <citation type="journal article" date="2024" name="BMC Genomics">
        <title>De novo assembly and annotation of Popillia japonica's genome with initial clues to its potential as an invasive pest.</title>
        <authorList>
            <person name="Cucini C."/>
            <person name="Boschi S."/>
            <person name="Funari R."/>
            <person name="Cardaioli E."/>
            <person name="Iannotti N."/>
            <person name="Marturano G."/>
            <person name="Paoli F."/>
            <person name="Bruttini M."/>
            <person name="Carapelli A."/>
            <person name="Frati F."/>
            <person name="Nardi F."/>
        </authorList>
    </citation>
    <scope>NUCLEOTIDE SEQUENCE [LARGE SCALE GENOMIC DNA]</scope>
    <source>
        <strain evidence="1">DMR45628</strain>
    </source>
</reference>
<protein>
    <submittedName>
        <fullName evidence="1">Uncharacterized protein</fullName>
    </submittedName>
</protein>
<evidence type="ECO:0000313" key="2">
    <source>
        <dbReference type="Proteomes" id="UP001458880"/>
    </source>
</evidence>
<organism evidence="1 2">
    <name type="scientific">Popillia japonica</name>
    <name type="common">Japanese beetle</name>
    <dbReference type="NCBI Taxonomy" id="7064"/>
    <lineage>
        <taxon>Eukaryota</taxon>
        <taxon>Metazoa</taxon>
        <taxon>Ecdysozoa</taxon>
        <taxon>Arthropoda</taxon>
        <taxon>Hexapoda</taxon>
        <taxon>Insecta</taxon>
        <taxon>Pterygota</taxon>
        <taxon>Neoptera</taxon>
        <taxon>Endopterygota</taxon>
        <taxon>Coleoptera</taxon>
        <taxon>Polyphaga</taxon>
        <taxon>Scarabaeiformia</taxon>
        <taxon>Scarabaeidae</taxon>
        <taxon>Rutelinae</taxon>
        <taxon>Popillia</taxon>
    </lineage>
</organism>
<dbReference type="EMBL" id="JASPKY010000217">
    <property type="protein sequence ID" value="KAK9719699.1"/>
    <property type="molecule type" value="Genomic_DNA"/>
</dbReference>
<comment type="caution">
    <text evidence="1">The sequence shown here is derived from an EMBL/GenBank/DDBJ whole genome shotgun (WGS) entry which is preliminary data.</text>
</comment>
<name>A0AAW1KK71_POPJA</name>
<dbReference type="AlphaFoldDB" id="A0AAW1KK71"/>
<sequence>MATAVESTIVKPQTAILSKDNKELSSAVKLLKENLEKISISSDAPVMQVVMEPIQALQAQIAQIQEQMQVESDAELPKEEIPQVAEVVYHQFCSRIP</sequence>
<evidence type="ECO:0000313" key="1">
    <source>
        <dbReference type="EMBL" id="KAK9719699.1"/>
    </source>
</evidence>